<gene>
    <name evidence="1" type="ORF">LCGC14_1924620</name>
</gene>
<proteinExistence type="predicted"/>
<dbReference type="AlphaFoldDB" id="A0A0F9FPN0"/>
<accession>A0A0F9FPN0</accession>
<sequence>MPVTDFDRENLDHILRDPEANWFTVQLLRLICKADADNRRLIRKGFPEEVDLIEQRLGRDSTG</sequence>
<comment type="caution">
    <text evidence="1">The sequence shown here is derived from an EMBL/GenBank/DDBJ whole genome shotgun (WGS) entry which is preliminary data.</text>
</comment>
<protein>
    <submittedName>
        <fullName evidence="1">Uncharacterized protein</fullName>
    </submittedName>
</protein>
<organism evidence="1">
    <name type="scientific">marine sediment metagenome</name>
    <dbReference type="NCBI Taxonomy" id="412755"/>
    <lineage>
        <taxon>unclassified sequences</taxon>
        <taxon>metagenomes</taxon>
        <taxon>ecological metagenomes</taxon>
    </lineage>
</organism>
<name>A0A0F9FPN0_9ZZZZ</name>
<evidence type="ECO:0000313" key="1">
    <source>
        <dbReference type="EMBL" id="KKL88449.1"/>
    </source>
</evidence>
<dbReference type="EMBL" id="LAZR01020561">
    <property type="protein sequence ID" value="KKL88449.1"/>
    <property type="molecule type" value="Genomic_DNA"/>
</dbReference>
<reference evidence="1" key="1">
    <citation type="journal article" date="2015" name="Nature">
        <title>Complex archaea that bridge the gap between prokaryotes and eukaryotes.</title>
        <authorList>
            <person name="Spang A."/>
            <person name="Saw J.H."/>
            <person name="Jorgensen S.L."/>
            <person name="Zaremba-Niedzwiedzka K."/>
            <person name="Martijn J."/>
            <person name="Lind A.E."/>
            <person name="van Eijk R."/>
            <person name="Schleper C."/>
            <person name="Guy L."/>
            <person name="Ettema T.J."/>
        </authorList>
    </citation>
    <scope>NUCLEOTIDE SEQUENCE</scope>
</reference>